<dbReference type="AlphaFoldDB" id="A0A1F6NIF8"/>
<dbReference type="Pfam" id="PF13489">
    <property type="entry name" value="Methyltransf_23"/>
    <property type="match status" value="1"/>
</dbReference>
<organism evidence="1 2">
    <name type="scientific">Candidatus Magasanikbacteria bacterium RIFOXYB1_FULL_40_15</name>
    <dbReference type="NCBI Taxonomy" id="1798697"/>
    <lineage>
        <taxon>Bacteria</taxon>
        <taxon>Candidatus Magasanikiibacteriota</taxon>
    </lineage>
</organism>
<dbReference type="InterPro" id="IPR029063">
    <property type="entry name" value="SAM-dependent_MTases_sf"/>
</dbReference>
<dbReference type="Proteomes" id="UP000176300">
    <property type="component" value="Unassembled WGS sequence"/>
</dbReference>
<evidence type="ECO:0000313" key="2">
    <source>
        <dbReference type="Proteomes" id="UP000176300"/>
    </source>
</evidence>
<protein>
    <submittedName>
        <fullName evidence="1">Uncharacterized protein</fullName>
    </submittedName>
</protein>
<sequence length="227" mass="26468">MELTGQKISYPFFTFLVKEIFRGKSLARSLLNYNLKNIVLKGEVLDLGSKSNKASYNRFLQKDVECNITFTDWHESGDNILKLNLEEKFSIEDSIYDFITCFNTLEHIYNFKNAVSESCRILKSGGIFIGQTPFLVNYHADPNDYFRYTHQAIEKIFAEAGFVCERMIYLGFGPLSASFAMKYHVCPKFLRPIFVIGSILLDNIIMKYKKSQRLRYPLGYLYIMKKR</sequence>
<dbReference type="SUPFAM" id="SSF53335">
    <property type="entry name" value="S-adenosyl-L-methionine-dependent methyltransferases"/>
    <property type="match status" value="1"/>
</dbReference>
<name>A0A1F6NIF8_9BACT</name>
<proteinExistence type="predicted"/>
<evidence type="ECO:0000313" key="1">
    <source>
        <dbReference type="EMBL" id="OGH83836.1"/>
    </source>
</evidence>
<reference evidence="1 2" key="1">
    <citation type="journal article" date="2016" name="Nat. Commun.">
        <title>Thousands of microbial genomes shed light on interconnected biogeochemical processes in an aquifer system.</title>
        <authorList>
            <person name="Anantharaman K."/>
            <person name="Brown C.T."/>
            <person name="Hug L.A."/>
            <person name="Sharon I."/>
            <person name="Castelle C.J."/>
            <person name="Probst A.J."/>
            <person name="Thomas B.C."/>
            <person name="Singh A."/>
            <person name="Wilkins M.J."/>
            <person name="Karaoz U."/>
            <person name="Brodie E.L."/>
            <person name="Williams K.H."/>
            <person name="Hubbard S.S."/>
            <person name="Banfield J.F."/>
        </authorList>
    </citation>
    <scope>NUCLEOTIDE SEQUENCE [LARGE SCALE GENOMIC DNA]</scope>
</reference>
<comment type="caution">
    <text evidence="1">The sequence shown here is derived from an EMBL/GenBank/DDBJ whole genome shotgun (WGS) entry which is preliminary data.</text>
</comment>
<gene>
    <name evidence="1" type="ORF">A2373_00325</name>
</gene>
<dbReference type="EMBL" id="MFQS01000010">
    <property type="protein sequence ID" value="OGH83836.1"/>
    <property type="molecule type" value="Genomic_DNA"/>
</dbReference>
<dbReference type="Gene3D" id="3.40.50.150">
    <property type="entry name" value="Vaccinia Virus protein VP39"/>
    <property type="match status" value="1"/>
</dbReference>
<dbReference type="STRING" id="1798697.A2373_00325"/>
<accession>A0A1F6NIF8</accession>